<organism evidence="1 2">
    <name type="scientific">Promethearchaeum syntrophicum</name>
    <dbReference type="NCBI Taxonomy" id="2594042"/>
    <lineage>
        <taxon>Archaea</taxon>
        <taxon>Promethearchaeati</taxon>
        <taxon>Promethearchaeota</taxon>
        <taxon>Promethearchaeia</taxon>
        <taxon>Promethearchaeales</taxon>
        <taxon>Promethearchaeaceae</taxon>
        <taxon>Promethearchaeum</taxon>
    </lineage>
</organism>
<accession>A0A5B9DAD4</accession>
<dbReference type="InterPro" id="IPR010992">
    <property type="entry name" value="IHF-like_DNA-bd_dom_sf"/>
</dbReference>
<evidence type="ECO:0000313" key="2">
    <source>
        <dbReference type="Proteomes" id="UP000321408"/>
    </source>
</evidence>
<name>A0A5B9DAD4_9ARCH</name>
<gene>
    <name evidence="1" type="ORF">DSAG12_02058</name>
</gene>
<dbReference type="GeneID" id="41330048"/>
<sequence>MKGKTSAILVLVSVLALGTAGYFTGVIDINLPDNSSEPGIEYLTIYINSYNFTQILLQDYMINYTIDGFGTFDLYQNKSMIGRYPQGVEELKIYAWCSLNFTPASEIKDNIALDEPIASQPGDEEEEEIQARPRPDCWEYNFYDKITAVNIITTVIISFSDVEATGVFHDSPPNDPIYLNYAETILQIQLSKNNVLIPANELSSEDLTVFTSGLFEFTPDNRGYSSSITQSLTSILMITNAEGQVVQLSTYS</sequence>
<dbReference type="AlphaFoldDB" id="A0A5B9DAD4"/>
<dbReference type="EMBL" id="CP042905">
    <property type="protein sequence ID" value="QEE16228.1"/>
    <property type="molecule type" value="Genomic_DNA"/>
</dbReference>
<dbReference type="GO" id="GO:0003677">
    <property type="term" value="F:DNA binding"/>
    <property type="evidence" value="ECO:0007669"/>
    <property type="project" value="InterPro"/>
</dbReference>
<dbReference type="Proteomes" id="UP000321408">
    <property type="component" value="Chromosome"/>
</dbReference>
<evidence type="ECO:0000313" key="1">
    <source>
        <dbReference type="EMBL" id="QEE16228.1"/>
    </source>
</evidence>
<keyword evidence="2" id="KW-1185">Reference proteome</keyword>
<protein>
    <submittedName>
        <fullName evidence="1">Uncharacterized protein</fullName>
    </submittedName>
</protein>
<proteinExistence type="predicted"/>
<dbReference type="RefSeq" id="WP_147663107.1">
    <property type="nucleotide sequence ID" value="NZ_CP042905.2"/>
</dbReference>
<dbReference type="SUPFAM" id="SSF47729">
    <property type="entry name" value="IHF-like DNA-binding proteins"/>
    <property type="match status" value="1"/>
</dbReference>
<reference evidence="1 2" key="2">
    <citation type="journal article" date="2024" name="Int. J. Syst. Evol. Microbiol.">
        <title>Promethearchaeum syntrophicum gen. nov., sp. nov., an anaerobic, obligately syntrophic archaeon, the first isolate of the lineage 'Asgard' archaea, and proposal of the new archaeal phylum Promethearchaeota phyl. nov. and kingdom Promethearchaeati regn. nov.</title>
        <authorList>
            <person name="Imachi H."/>
            <person name="Nobu M.K."/>
            <person name="Kato S."/>
            <person name="Takaki Y."/>
            <person name="Miyazaki M."/>
            <person name="Miyata M."/>
            <person name="Ogawara M."/>
            <person name="Saito Y."/>
            <person name="Sakai S."/>
            <person name="Tahara Y.O."/>
            <person name="Takano Y."/>
            <person name="Tasumi E."/>
            <person name="Uematsu K."/>
            <person name="Yoshimura T."/>
            <person name="Itoh T."/>
            <person name="Ohkuma M."/>
            <person name="Takai K."/>
        </authorList>
    </citation>
    <scope>NUCLEOTIDE SEQUENCE [LARGE SCALE GENOMIC DNA]</scope>
    <source>
        <strain evidence="1 2">MK-D1</strain>
    </source>
</reference>
<reference evidence="1 2" key="1">
    <citation type="journal article" date="2020" name="Nature">
        <title>Isolation of an archaeon at the prokaryote-eukaryote interface.</title>
        <authorList>
            <person name="Imachi H."/>
            <person name="Nobu M.K."/>
            <person name="Nakahara N."/>
            <person name="Morono Y."/>
            <person name="Ogawara M."/>
            <person name="Takaki Y."/>
            <person name="Takano Y."/>
            <person name="Uematsu K."/>
            <person name="Ikuta T."/>
            <person name="Ito M."/>
            <person name="Matsui Y."/>
            <person name="Miyazaki M."/>
            <person name="Murata K."/>
            <person name="Saito Y."/>
            <person name="Sakai S."/>
            <person name="Song C."/>
            <person name="Tasumi E."/>
            <person name="Yamanaka Y."/>
            <person name="Yamaguchi T."/>
            <person name="Kamagata Y."/>
            <person name="Tamaki H."/>
            <person name="Takai K."/>
        </authorList>
    </citation>
    <scope>NUCLEOTIDE SEQUENCE [LARGE SCALE GENOMIC DNA]</scope>
    <source>
        <strain evidence="1 2">MK-D1</strain>
    </source>
</reference>
<dbReference type="KEGG" id="psyt:DSAG12_02058"/>